<name>A0ABY1QU53_9SPHN</name>
<evidence type="ECO:0000313" key="1">
    <source>
        <dbReference type="EMBL" id="SMP80898.1"/>
    </source>
</evidence>
<evidence type="ECO:0000313" key="2">
    <source>
        <dbReference type="Proteomes" id="UP001157910"/>
    </source>
</evidence>
<dbReference type="EMBL" id="FXUI01000015">
    <property type="protein sequence ID" value="SMP80898.1"/>
    <property type="molecule type" value="Genomic_DNA"/>
</dbReference>
<sequence length="132" mass="14418">MNSFFVPLGPGIYRSGTRVMETEDDGNAWTQAYDALIEKHDAVVVILDAAQRPGPEAGKPLALWLKARRETLAAKVKLAIYVVEDAAERKFMEERSNRASIAFPYPTAFVGSFADAEQLAARTLGVEGSSSR</sequence>
<dbReference type="Proteomes" id="UP001157910">
    <property type="component" value="Unassembled WGS sequence"/>
</dbReference>
<accession>A0ABY1QU53</accession>
<dbReference type="RefSeq" id="WP_257542341.1">
    <property type="nucleotide sequence ID" value="NZ_FXUI01000015.1"/>
</dbReference>
<keyword evidence="2" id="KW-1185">Reference proteome</keyword>
<gene>
    <name evidence="1" type="ORF">SAMN06296065_11581</name>
</gene>
<proteinExistence type="predicted"/>
<reference evidence="1 2" key="1">
    <citation type="submission" date="2017-05" db="EMBL/GenBank/DDBJ databases">
        <authorList>
            <person name="Varghese N."/>
            <person name="Submissions S."/>
        </authorList>
    </citation>
    <scope>NUCLEOTIDE SEQUENCE [LARGE SCALE GENOMIC DNA]</scope>
    <source>
        <strain evidence="1 2">SM16</strain>
    </source>
</reference>
<organism evidence="1 2">
    <name type="scientific">Novosphingobium panipatense</name>
    <dbReference type="NCBI Taxonomy" id="428991"/>
    <lineage>
        <taxon>Bacteria</taxon>
        <taxon>Pseudomonadati</taxon>
        <taxon>Pseudomonadota</taxon>
        <taxon>Alphaproteobacteria</taxon>
        <taxon>Sphingomonadales</taxon>
        <taxon>Sphingomonadaceae</taxon>
        <taxon>Novosphingobium</taxon>
    </lineage>
</organism>
<protein>
    <submittedName>
        <fullName evidence="1">Uncharacterized protein</fullName>
    </submittedName>
</protein>
<comment type="caution">
    <text evidence="1">The sequence shown here is derived from an EMBL/GenBank/DDBJ whole genome shotgun (WGS) entry which is preliminary data.</text>
</comment>